<organism evidence="1 2">
    <name type="scientific">Schistosoma margrebowiei</name>
    <dbReference type="NCBI Taxonomy" id="48269"/>
    <lineage>
        <taxon>Eukaryota</taxon>
        <taxon>Metazoa</taxon>
        <taxon>Spiralia</taxon>
        <taxon>Lophotrochozoa</taxon>
        <taxon>Platyhelminthes</taxon>
        <taxon>Trematoda</taxon>
        <taxon>Digenea</taxon>
        <taxon>Strigeidida</taxon>
        <taxon>Schistosomatoidea</taxon>
        <taxon>Schistosomatidae</taxon>
        <taxon>Schistosoma</taxon>
    </lineage>
</organism>
<reference evidence="1 2" key="1">
    <citation type="submission" date="2018-11" db="EMBL/GenBank/DDBJ databases">
        <authorList>
            <consortium name="Pathogen Informatics"/>
        </authorList>
    </citation>
    <scope>NUCLEOTIDE SEQUENCE [LARGE SCALE GENOMIC DNA]</scope>
    <source>
        <strain evidence="1 2">Zambia</strain>
    </source>
</reference>
<keyword evidence="2" id="KW-1185">Reference proteome</keyword>
<dbReference type="AlphaFoldDB" id="A0A183N594"/>
<gene>
    <name evidence="1" type="ORF">SMRZ_LOCUS23469</name>
</gene>
<proteinExistence type="predicted"/>
<dbReference type="EMBL" id="UZAI01019731">
    <property type="protein sequence ID" value="VDP47363.1"/>
    <property type="molecule type" value="Genomic_DNA"/>
</dbReference>
<name>A0A183N594_9TREM</name>
<evidence type="ECO:0000313" key="1">
    <source>
        <dbReference type="EMBL" id="VDP47363.1"/>
    </source>
</evidence>
<sequence length="58" mass="6886">MFPTLLVYRALSKAECIIRNNPSTKHITRLFHTIYFWIFHVTFFFQIVSSTEGNTLPH</sequence>
<accession>A0A183N594</accession>
<protein>
    <submittedName>
        <fullName evidence="1">Uncharacterized protein</fullName>
    </submittedName>
</protein>
<evidence type="ECO:0000313" key="2">
    <source>
        <dbReference type="Proteomes" id="UP000277204"/>
    </source>
</evidence>
<dbReference type="Proteomes" id="UP000277204">
    <property type="component" value="Unassembled WGS sequence"/>
</dbReference>